<name>A0A433QAK1_9FUNG</name>
<dbReference type="EMBL" id="RBNJ01009607">
    <property type="protein sequence ID" value="RUS26813.1"/>
    <property type="molecule type" value="Genomic_DNA"/>
</dbReference>
<accession>A0A433QAK1</accession>
<sequence>MSSLTTGCIEVLFADNRESPLFQHPVVQVLNIRKIPLPKESSSSERVRYVSHRLHECEILNVKVRFRMKRQGGSAR</sequence>
<gene>
    <name evidence="1" type="ORF">BC938DRAFT_484087</name>
</gene>
<keyword evidence="2" id="KW-1185">Reference proteome</keyword>
<comment type="caution">
    <text evidence="1">The sequence shown here is derived from an EMBL/GenBank/DDBJ whole genome shotgun (WGS) entry which is preliminary data.</text>
</comment>
<dbReference type="Gene3D" id="2.40.50.140">
    <property type="entry name" value="Nucleic acid-binding proteins"/>
    <property type="match status" value="1"/>
</dbReference>
<organism evidence="1 2">
    <name type="scientific">Jimgerdemannia flammicorona</name>
    <dbReference type="NCBI Taxonomy" id="994334"/>
    <lineage>
        <taxon>Eukaryota</taxon>
        <taxon>Fungi</taxon>
        <taxon>Fungi incertae sedis</taxon>
        <taxon>Mucoromycota</taxon>
        <taxon>Mucoromycotina</taxon>
        <taxon>Endogonomycetes</taxon>
        <taxon>Endogonales</taxon>
        <taxon>Endogonaceae</taxon>
        <taxon>Jimgerdemannia</taxon>
    </lineage>
</organism>
<evidence type="ECO:0000313" key="1">
    <source>
        <dbReference type="EMBL" id="RUS26813.1"/>
    </source>
</evidence>
<reference evidence="1 2" key="1">
    <citation type="journal article" date="2018" name="New Phytol.">
        <title>Phylogenomics of Endogonaceae and evolution of mycorrhizas within Mucoromycota.</title>
        <authorList>
            <person name="Chang Y."/>
            <person name="Desiro A."/>
            <person name="Na H."/>
            <person name="Sandor L."/>
            <person name="Lipzen A."/>
            <person name="Clum A."/>
            <person name="Barry K."/>
            <person name="Grigoriev I.V."/>
            <person name="Martin F.M."/>
            <person name="Stajich J.E."/>
            <person name="Smith M.E."/>
            <person name="Bonito G."/>
            <person name="Spatafora J.W."/>
        </authorList>
    </citation>
    <scope>NUCLEOTIDE SEQUENCE [LARGE SCALE GENOMIC DNA]</scope>
    <source>
        <strain evidence="1 2">AD002</strain>
    </source>
</reference>
<dbReference type="InterPro" id="IPR012340">
    <property type="entry name" value="NA-bd_OB-fold"/>
</dbReference>
<dbReference type="Proteomes" id="UP000274822">
    <property type="component" value="Unassembled WGS sequence"/>
</dbReference>
<protein>
    <submittedName>
        <fullName evidence="1">Uncharacterized protein</fullName>
    </submittedName>
</protein>
<evidence type="ECO:0000313" key="2">
    <source>
        <dbReference type="Proteomes" id="UP000274822"/>
    </source>
</evidence>
<proteinExistence type="predicted"/>
<dbReference type="AlphaFoldDB" id="A0A433QAK1"/>